<dbReference type="Proteomes" id="UP000184330">
    <property type="component" value="Unassembled WGS sequence"/>
</dbReference>
<sequence>MSVASIARVIDDTPKPDAMVMTKTTTGSEHNGRQCGSSAYGEVEEGGPKFVVPKECVATQPSQYVEIQLPDDKISTNSDQERQGARPLGADKKPTPQSMDQSDQKIAHALSNGESMEVQTPSTLAEVLISPLKVGKQLREHFDDQFGYKPRQERKFAFHQSLKDAPNPGLHMTGFGKIRFPMDEGDIAKIKLASNQSMSENTNRKAATHSARPSPRTGWKIPSRLWQTKNLSWTKVLESSVDKVAVPRSLLLFEVGGTLDSLETPAVTKSRFGTLDMALPTEHDELDITLTHDKRNIVVSTKAESEYDCSATAWMGFV</sequence>
<evidence type="ECO:0000256" key="1">
    <source>
        <dbReference type="SAM" id="MobiDB-lite"/>
    </source>
</evidence>
<evidence type="ECO:0000313" key="2">
    <source>
        <dbReference type="EMBL" id="CZR67369.1"/>
    </source>
</evidence>
<evidence type="ECO:0000313" key="3">
    <source>
        <dbReference type="Proteomes" id="UP000184330"/>
    </source>
</evidence>
<dbReference type="AlphaFoldDB" id="A0A1L7XQT8"/>
<dbReference type="OrthoDB" id="27483at2759"/>
<dbReference type="EMBL" id="FJOG01000043">
    <property type="protein sequence ID" value="CZR67369.1"/>
    <property type="molecule type" value="Genomic_DNA"/>
</dbReference>
<gene>
    <name evidence="2" type="ORF">PAC_17268</name>
</gene>
<feature type="region of interest" description="Disordered" evidence="1">
    <location>
        <begin position="1"/>
        <end position="46"/>
    </location>
</feature>
<feature type="compositionally biased region" description="Polar residues" evidence="1">
    <location>
        <begin position="194"/>
        <end position="205"/>
    </location>
</feature>
<feature type="region of interest" description="Disordered" evidence="1">
    <location>
        <begin position="68"/>
        <end position="104"/>
    </location>
</feature>
<accession>A0A1L7XQT8</accession>
<proteinExistence type="predicted"/>
<organism evidence="2 3">
    <name type="scientific">Phialocephala subalpina</name>
    <dbReference type="NCBI Taxonomy" id="576137"/>
    <lineage>
        <taxon>Eukaryota</taxon>
        <taxon>Fungi</taxon>
        <taxon>Dikarya</taxon>
        <taxon>Ascomycota</taxon>
        <taxon>Pezizomycotina</taxon>
        <taxon>Leotiomycetes</taxon>
        <taxon>Helotiales</taxon>
        <taxon>Mollisiaceae</taxon>
        <taxon>Phialocephala</taxon>
        <taxon>Phialocephala fortinii species complex</taxon>
    </lineage>
</organism>
<name>A0A1L7XQT8_9HELO</name>
<feature type="compositionally biased region" description="Polar residues" evidence="1">
    <location>
        <begin position="22"/>
        <end position="37"/>
    </location>
</feature>
<protein>
    <submittedName>
        <fullName evidence="2">Uncharacterized protein</fullName>
    </submittedName>
</protein>
<feature type="compositionally biased region" description="Basic and acidic residues" evidence="1">
    <location>
        <begin position="70"/>
        <end position="94"/>
    </location>
</feature>
<keyword evidence="3" id="KW-1185">Reference proteome</keyword>
<reference evidence="2 3" key="1">
    <citation type="submission" date="2016-03" db="EMBL/GenBank/DDBJ databases">
        <authorList>
            <person name="Ploux O."/>
        </authorList>
    </citation>
    <scope>NUCLEOTIDE SEQUENCE [LARGE SCALE GENOMIC DNA]</scope>
    <source>
        <strain evidence="2 3">UAMH 11012</strain>
    </source>
</reference>
<feature type="region of interest" description="Disordered" evidence="1">
    <location>
        <begin position="194"/>
        <end position="219"/>
    </location>
</feature>